<proteinExistence type="predicted"/>
<dbReference type="STRING" id="28573.A0A0U1M7S1"/>
<keyword evidence="5" id="KW-1185">Reference proteome</keyword>
<feature type="domain" description="Glycoside hydrolase family 49 N-terminal" evidence="3">
    <location>
        <begin position="20"/>
        <end position="180"/>
    </location>
</feature>
<dbReference type="Pfam" id="PF18841">
    <property type="entry name" value="B_solenoid_dext"/>
    <property type="match status" value="1"/>
</dbReference>
<feature type="signal peptide" evidence="1">
    <location>
        <begin position="1"/>
        <end position="17"/>
    </location>
</feature>
<dbReference type="Pfam" id="PF18783">
    <property type="entry name" value="IPU_b_solenoid"/>
    <property type="match status" value="1"/>
</dbReference>
<dbReference type="InterPro" id="IPR041274">
    <property type="entry name" value="IPU_b_solenoid"/>
</dbReference>
<protein>
    <recommendedName>
        <fullName evidence="6">Glycoside hydrolase family 49 protein</fullName>
    </recommendedName>
</protein>
<dbReference type="InterPro" id="IPR005192">
    <property type="entry name" value="Glyco_hydro_49_C"/>
</dbReference>
<dbReference type="SUPFAM" id="SSF101596">
    <property type="entry name" value="Dextranase, N-terminal domain"/>
    <property type="match status" value="1"/>
</dbReference>
<reference evidence="4 5" key="1">
    <citation type="submission" date="2015-04" db="EMBL/GenBank/DDBJ databases">
        <authorList>
            <person name="Syromyatnikov M.Y."/>
            <person name="Popov V.N."/>
        </authorList>
    </citation>
    <scope>NUCLEOTIDE SEQUENCE [LARGE SCALE GENOMIC DNA]</scope>
    <source>
        <strain evidence="4">WF-38-12</strain>
    </source>
</reference>
<evidence type="ECO:0000259" key="2">
    <source>
        <dbReference type="Pfam" id="PF03718"/>
    </source>
</evidence>
<dbReference type="InterPro" id="IPR035953">
    <property type="entry name" value="Dextranase_N-ter"/>
</dbReference>
<dbReference type="InterPro" id="IPR011050">
    <property type="entry name" value="Pectin_lyase_fold/virulence"/>
</dbReference>
<dbReference type="InterPro" id="IPR012334">
    <property type="entry name" value="Pectin_lyas_fold"/>
</dbReference>
<keyword evidence="1" id="KW-0732">Signal</keyword>
<evidence type="ECO:0000313" key="5">
    <source>
        <dbReference type="Proteomes" id="UP000054383"/>
    </source>
</evidence>
<dbReference type="AlphaFoldDB" id="A0A0U1M7S1"/>
<evidence type="ECO:0000313" key="4">
    <source>
        <dbReference type="EMBL" id="CRG91629.1"/>
    </source>
</evidence>
<dbReference type="OMA" id="ITMAWTQ"/>
<evidence type="ECO:0000256" key="1">
    <source>
        <dbReference type="SAM" id="SignalP"/>
    </source>
</evidence>
<dbReference type="Proteomes" id="UP000054383">
    <property type="component" value="Unassembled WGS sequence"/>
</dbReference>
<dbReference type="OrthoDB" id="406508at2759"/>
<feature type="chain" id="PRO_5006711656" description="Glycoside hydrolase family 49 protein" evidence="1">
    <location>
        <begin position="18"/>
        <end position="553"/>
    </location>
</feature>
<dbReference type="InterPro" id="IPR041402">
    <property type="entry name" value="B_solenoid_dext"/>
</dbReference>
<gene>
    <name evidence="4" type="ORF">PISL3812_08679</name>
</gene>
<feature type="domain" description="Glycoside hydrolase family 49 C-terminal" evidence="2">
    <location>
        <begin position="438"/>
        <end position="549"/>
    </location>
</feature>
<dbReference type="SUPFAM" id="SSF51126">
    <property type="entry name" value="Pectin lyase-like"/>
    <property type="match status" value="1"/>
</dbReference>
<evidence type="ECO:0008006" key="6">
    <source>
        <dbReference type="Google" id="ProtNLM"/>
    </source>
</evidence>
<dbReference type="Pfam" id="PF17433">
    <property type="entry name" value="Glyco_hydro_49N"/>
    <property type="match status" value="1"/>
</dbReference>
<name>A0A0U1M7S1_TALIS</name>
<organism evidence="4 5">
    <name type="scientific">Talaromyces islandicus</name>
    <name type="common">Penicillium islandicum</name>
    <dbReference type="NCBI Taxonomy" id="28573"/>
    <lineage>
        <taxon>Eukaryota</taxon>
        <taxon>Fungi</taxon>
        <taxon>Dikarya</taxon>
        <taxon>Ascomycota</taxon>
        <taxon>Pezizomycotina</taxon>
        <taxon>Eurotiomycetes</taxon>
        <taxon>Eurotiomycetidae</taxon>
        <taxon>Eurotiales</taxon>
        <taxon>Trichocomaceae</taxon>
        <taxon>Talaromyces</taxon>
        <taxon>Talaromyces sect. Islandici</taxon>
    </lineage>
</organism>
<sequence length="553" mass="59690">MLLSPLFLALVLPCVEAASNKTAGLDDLTTWWHSTGEINTDTPVQDGNVRQSHLYSVQVAPSSNTSIFYDSFAYETIPGNGMTTDNVFGAGTTMAWSSFLYGSNATVMISRNTGDIGNYTIRPTNLGFNSSVSEGNLYITVPYRSRGYRFSVEFQDDLQSASASGEQLPNNALLIFASPMEDSSIVPSSSDALVVSEGLISGLDTTESSTVIFNAGVYYSTGYNHIKLSSSVNWVYFAPGAYVKGAVEFSNTGSKVQATGHGVLSGEQYVWYADPNSNYTTGSDNNGLRMWSGQTGSSLQTFNLVGPTINAPPFNSMDWNGDLSLLTTKSRDYKQVGSFYGQTDGLEFYAGAQAQDIFYHVNDDTIKTYYSNVNIDGVVVWKMNTGPVVQFGWASRTLTNITVNDVSVIHQSYSEAINNPGLIGSDNAYTASTTGISSNHSTANVANTMSGVTWSNFRAEGPSACLFRISALENLANLTISNVWIEEFAPSDLNTTQSEMPVFYDSVSGAQVEVSNFVIEDFLVGTTKITAENAESVGQINVDPTYASAMVYR</sequence>
<dbReference type="Pfam" id="PF03718">
    <property type="entry name" value="Glyco_hydro_49"/>
    <property type="match status" value="1"/>
</dbReference>
<evidence type="ECO:0000259" key="3">
    <source>
        <dbReference type="Pfam" id="PF17433"/>
    </source>
</evidence>
<dbReference type="EMBL" id="CVMT01000010">
    <property type="protein sequence ID" value="CRG91629.1"/>
    <property type="molecule type" value="Genomic_DNA"/>
</dbReference>
<dbReference type="Gene3D" id="2.60.350.10">
    <property type="entry name" value="Dextranase, N-terminal"/>
    <property type="match status" value="1"/>
</dbReference>
<dbReference type="InterPro" id="IPR023226">
    <property type="entry name" value="Glyco_hydro_49_N_dom"/>
</dbReference>
<dbReference type="Gene3D" id="2.160.20.10">
    <property type="entry name" value="Single-stranded right-handed beta-helix, Pectin lyase-like"/>
    <property type="match status" value="1"/>
</dbReference>
<dbReference type="GO" id="GO:0004553">
    <property type="term" value="F:hydrolase activity, hydrolyzing O-glycosyl compounds"/>
    <property type="evidence" value="ECO:0007669"/>
    <property type="project" value="InterPro"/>
</dbReference>
<accession>A0A0U1M7S1</accession>